<dbReference type="SUPFAM" id="SSF47986">
    <property type="entry name" value="DEATH domain"/>
    <property type="match status" value="1"/>
</dbReference>
<evidence type="ECO:0000256" key="8">
    <source>
        <dbReference type="ARBA" id="ARBA00023180"/>
    </source>
</evidence>
<dbReference type="CDD" id="cd00185">
    <property type="entry name" value="TNFRSF"/>
    <property type="match status" value="1"/>
</dbReference>
<dbReference type="AlphaFoldDB" id="A0A1S3HRI5"/>
<keyword evidence="7" id="KW-0675">Receptor</keyword>
<evidence type="ECO:0000256" key="1">
    <source>
        <dbReference type="ARBA" id="ARBA00004167"/>
    </source>
</evidence>
<evidence type="ECO:0000256" key="5">
    <source>
        <dbReference type="ARBA" id="ARBA00023136"/>
    </source>
</evidence>
<sequence length="617" mass="68964">MLSAFNRLVRTENDVKYGPRHIQFYFSLLAVLIIQSSLLVSVSSYPATTCAQRGLLDKPCGSGGKFKEFEGCCQKCTTCPPGYGVNPNSSEYCVLECIPCEHGSTFSDVHKAALCMPCAHCDLRFRHWARQCTSTQNALCGVCLDGYYEITDRDNIPEPVCQKCTPQDNHPHCHLYFKKLKTTTPTYTSAADYTTVNPLTRTEPIMMQDTIPTKTDSLSITIATGLSVLALICLIPGIIATIFICKRYKLAKYSLTNAESSVSSSSFGTEATSCSKSESQEICSNNFTVFARGDVKNKELPRIPVPGLAQSLGHVKLQAKQHSLQHMEDPPQLENLKLPSSNHSNKDNNSPHHQPYEGECNCCLDTRTNGEIDNQQHICLRCHKKATSCICGDKKRMGNFENEPSTSDMHAMKITLREESESQEDVVHPAFSCASCSLKDDSPSRDFNQKDMLLLGPNDQKESHTMKATCSVNIPTRSAESLTDNTQTVASMCYYQQVFNMHVYKEALEIARDIKTEDWCYNCQEMLAKYLDPDNTIPACGKSWFHFGLASDVGLTHRDLQNMREGKPYSKTLAILQKMTTLNKSVDSVLKTLKYLERFDALDKICTMLVDKQKHGH</sequence>
<keyword evidence="3" id="KW-0677">Repeat</keyword>
<keyword evidence="5 11" id="KW-0472">Membrane</keyword>
<feature type="region of interest" description="Disordered" evidence="10">
    <location>
        <begin position="332"/>
        <end position="354"/>
    </location>
</feature>
<dbReference type="InterPro" id="IPR047526">
    <property type="entry name" value="TNR19/27/EDAR"/>
</dbReference>
<feature type="repeat" description="TNFR-Cys" evidence="9">
    <location>
        <begin position="99"/>
        <end position="140"/>
    </location>
</feature>
<evidence type="ECO:0000256" key="6">
    <source>
        <dbReference type="ARBA" id="ARBA00023157"/>
    </source>
</evidence>
<protein>
    <submittedName>
        <fullName evidence="14">Uncharacterized protein LOC106157510</fullName>
    </submittedName>
</protein>
<dbReference type="GO" id="GO:0038023">
    <property type="term" value="F:signaling receptor activity"/>
    <property type="evidence" value="ECO:0007669"/>
    <property type="project" value="InterPro"/>
</dbReference>
<reference evidence="14" key="1">
    <citation type="submission" date="2025-08" db="UniProtKB">
        <authorList>
            <consortium name="RefSeq"/>
        </authorList>
    </citation>
    <scope>IDENTIFICATION</scope>
    <source>
        <tissue evidence="14">Gonads</tissue>
    </source>
</reference>
<feature type="transmembrane region" description="Helical" evidence="11">
    <location>
        <begin position="24"/>
        <end position="45"/>
    </location>
</feature>
<dbReference type="KEGG" id="lak:106157510"/>
<evidence type="ECO:0000256" key="10">
    <source>
        <dbReference type="SAM" id="MobiDB-lite"/>
    </source>
</evidence>
<proteinExistence type="predicted"/>
<dbReference type="GO" id="GO:0005886">
    <property type="term" value="C:plasma membrane"/>
    <property type="evidence" value="ECO:0007669"/>
    <property type="project" value="TreeGrafter"/>
</dbReference>
<dbReference type="PROSITE" id="PS50050">
    <property type="entry name" value="TNFR_NGFR_2"/>
    <property type="match status" value="1"/>
</dbReference>
<dbReference type="PANTHER" id="PTHR12120">
    <property type="entry name" value="TNFR-CYS DOMAIN-CONTAINING PROTEIN"/>
    <property type="match status" value="1"/>
</dbReference>
<dbReference type="Gene3D" id="1.10.533.10">
    <property type="entry name" value="Death Domain, Fas"/>
    <property type="match status" value="1"/>
</dbReference>
<comment type="caution">
    <text evidence="9">Lacks conserved residue(s) required for the propagation of feature annotation.</text>
</comment>
<evidence type="ECO:0000259" key="12">
    <source>
        <dbReference type="PROSITE" id="PS50050"/>
    </source>
</evidence>
<keyword evidence="4 11" id="KW-1133">Transmembrane helix</keyword>
<accession>A0A1S3HRI5</accession>
<evidence type="ECO:0000256" key="2">
    <source>
        <dbReference type="ARBA" id="ARBA00022692"/>
    </source>
</evidence>
<dbReference type="GO" id="GO:0043123">
    <property type="term" value="P:positive regulation of canonical NF-kappaB signal transduction"/>
    <property type="evidence" value="ECO:0007669"/>
    <property type="project" value="InterPro"/>
</dbReference>
<keyword evidence="8" id="KW-0325">Glycoprotein</keyword>
<organism evidence="13 14">
    <name type="scientific">Lingula anatina</name>
    <name type="common">Brachiopod</name>
    <name type="synonym">Lingula unguis</name>
    <dbReference type="NCBI Taxonomy" id="7574"/>
    <lineage>
        <taxon>Eukaryota</taxon>
        <taxon>Metazoa</taxon>
        <taxon>Spiralia</taxon>
        <taxon>Lophotrochozoa</taxon>
        <taxon>Brachiopoda</taxon>
        <taxon>Linguliformea</taxon>
        <taxon>Lingulata</taxon>
        <taxon>Lingulida</taxon>
        <taxon>Linguloidea</taxon>
        <taxon>Lingulidae</taxon>
        <taxon>Lingula</taxon>
    </lineage>
</organism>
<feature type="compositionally biased region" description="Basic and acidic residues" evidence="10">
    <location>
        <begin position="344"/>
        <end position="354"/>
    </location>
</feature>
<dbReference type="Proteomes" id="UP000085678">
    <property type="component" value="Unplaced"/>
</dbReference>
<dbReference type="OrthoDB" id="10017617at2759"/>
<dbReference type="GeneID" id="106157510"/>
<evidence type="ECO:0000256" key="7">
    <source>
        <dbReference type="ARBA" id="ARBA00023170"/>
    </source>
</evidence>
<evidence type="ECO:0000256" key="4">
    <source>
        <dbReference type="ARBA" id="ARBA00022989"/>
    </source>
</evidence>
<dbReference type="Gene3D" id="2.10.50.10">
    <property type="entry name" value="Tumor Necrosis Factor Receptor, subunit A, domain 2"/>
    <property type="match status" value="1"/>
</dbReference>
<dbReference type="PROSITE" id="PS00652">
    <property type="entry name" value="TNFR_NGFR_1"/>
    <property type="match status" value="1"/>
</dbReference>
<evidence type="ECO:0000256" key="9">
    <source>
        <dbReference type="PROSITE-ProRule" id="PRU00206"/>
    </source>
</evidence>
<evidence type="ECO:0000313" key="13">
    <source>
        <dbReference type="Proteomes" id="UP000085678"/>
    </source>
</evidence>
<dbReference type="PANTHER" id="PTHR12120:SF10">
    <property type="entry name" value="TNFR-CYS DOMAIN-CONTAINING PROTEIN"/>
    <property type="match status" value="1"/>
</dbReference>
<feature type="transmembrane region" description="Helical" evidence="11">
    <location>
        <begin position="222"/>
        <end position="245"/>
    </location>
</feature>
<dbReference type="InterPro" id="IPR011029">
    <property type="entry name" value="DEATH-like_dom_sf"/>
</dbReference>
<comment type="subcellular location">
    <subcellularLocation>
        <location evidence="1">Membrane</location>
        <topology evidence="1">Single-pass membrane protein</topology>
    </subcellularLocation>
</comment>
<keyword evidence="13" id="KW-1185">Reference proteome</keyword>
<dbReference type="GO" id="GO:0046330">
    <property type="term" value="P:positive regulation of JNK cascade"/>
    <property type="evidence" value="ECO:0007669"/>
    <property type="project" value="InterPro"/>
</dbReference>
<dbReference type="InterPro" id="IPR001368">
    <property type="entry name" value="TNFR/NGFR_Cys_rich_reg"/>
</dbReference>
<evidence type="ECO:0000256" key="3">
    <source>
        <dbReference type="ARBA" id="ARBA00022737"/>
    </source>
</evidence>
<dbReference type="InParanoid" id="A0A1S3HRI5"/>
<keyword evidence="2 11" id="KW-0812">Transmembrane</keyword>
<feature type="domain" description="TNFR-Cys" evidence="12">
    <location>
        <begin position="99"/>
        <end position="140"/>
    </location>
</feature>
<name>A0A1S3HRI5_LINAN</name>
<keyword evidence="6 9" id="KW-1015">Disulfide bond</keyword>
<dbReference type="RefSeq" id="XP_013388643.1">
    <property type="nucleotide sequence ID" value="XM_013533189.2"/>
</dbReference>
<evidence type="ECO:0000256" key="11">
    <source>
        <dbReference type="SAM" id="Phobius"/>
    </source>
</evidence>
<gene>
    <name evidence="14" type="primary">LOC106157510</name>
</gene>
<feature type="disulfide bond" evidence="9">
    <location>
        <begin position="100"/>
        <end position="115"/>
    </location>
</feature>
<evidence type="ECO:0000313" key="14">
    <source>
        <dbReference type="RefSeq" id="XP_013388643.1"/>
    </source>
</evidence>